<gene>
    <name evidence="1" type="ORF">SIDU_00505</name>
</gene>
<dbReference type="KEGG" id="sinb:SIDU_00505"/>
<evidence type="ECO:0000313" key="2">
    <source>
        <dbReference type="Proteomes" id="UP000004550"/>
    </source>
</evidence>
<accession>A0A1L5BTF7</accession>
<name>A0A1L5BTF7_SPHIB</name>
<reference evidence="1 2" key="1">
    <citation type="journal article" date="2012" name="J. Bacteriol.">
        <title>Genome sequence of Sphingobium indicum B90A, a hexachlorocyclohexane-degrading bacterium.</title>
        <authorList>
            <person name="Anand S."/>
            <person name="Sangwan N."/>
            <person name="Lata P."/>
            <person name="Kaur J."/>
            <person name="Dua A."/>
            <person name="Singh A.K."/>
            <person name="Verma M."/>
            <person name="Kaur J."/>
            <person name="Khurana J.P."/>
            <person name="Khurana P."/>
            <person name="Mathur S."/>
            <person name="Lal R."/>
        </authorList>
    </citation>
    <scope>NUCLEOTIDE SEQUENCE [LARGE SCALE GENOMIC DNA]</scope>
    <source>
        <strain evidence="2">DSM 16412 / CCM 7286 / MTCC 6364 / B90A</strain>
    </source>
</reference>
<dbReference type="Proteomes" id="UP000004550">
    <property type="component" value="Chromosome"/>
</dbReference>
<dbReference type="AlphaFoldDB" id="A0A1L5BTF7"/>
<proteinExistence type="predicted"/>
<sequence>MKGEVRIILSSMPPVLHLFMTRGSTKFLDETSTAPHKMIEKIKYFFFISAKNQDRLPCCAAKWQLIRAHVALRILQAARMADF</sequence>
<dbReference type="EMBL" id="CP013070">
    <property type="protein sequence ID" value="APL96153.1"/>
    <property type="molecule type" value="Genomic_DNA"/>
</dbReference>
<protein>
    <submittedName>
        <fullName evidence="1">Uncharacterized protein</fullName>
    </submittedName>
</protein>
<evidence type="ECO:0000313" key="1">
    <source>
        <dbReference type="EMBL" id="APL96153.1"/>
    </source>
</evidence>
<organism evidence="1 2">
    <name type="scientific">Sphingobium indicum (strain DSM 16412 / CCM 7286 / MTCC 6364 / B90A)</name>
    <dbReference type="NCBI Taxonomy" id="861109"/>
    <lineage>
        <taxon>Bacteria</taxon>
        <taxon>Pseudomonadati</taxon>
        <taxon>Pseudomonadota</taxon>
        <taxon>Alphaproteobacteria</taxon>
        <taxon>Sphingomonadales</taxon>
        <taxon>Sphingomonadaceae</taxon>
        <taxon>Sphingobium</taxon>
    </lineage>
</organism>
<dbReference type="RefSeq" id="WP_007687571.1">
    <property type="nucleotide sequence ID" value="NZ_CP013070.1"/>
</dbReference>